<dbReference type="GeneID" id="41975187"/>
<keyword evidence="3" id="KW-1185">Reference proteome</keyword>
<name>A0A507B2L4_9PEZI</name>
<dbReference type="RefSeq" id="XP_030993240.1">
    <property type="nucleotide sequence ID" value="XM_031142517.1"/>
</dbReference>
<comment type="caution">
    <text evidence="2">The sequence shown here is derived from an EMBL/GenBank/DDBJ whole genome shotgun (WGS) entry which is preliminary data.</text>
</comment>
<dbReference type="Proteomes" id="UP000319257">
    <property type="component" value="Unassembled WGS sequence"/>
</dbReference>
<accession>A0A507B2L4</accession>
<evidence type="ECO:0000256" key="1">
    <source>
        <dbReference type="SAM" id="Phobius"/>
    </source>
</evidence>
<gene>
    <name evidence="2" type="ORF">E0L32_007740</name>
</gene>
<dbReference type="AlphaFoldDB" id="A0A507B2L4"/>
<keyword evidence="1" id="KW-0472">Membrane</keyword>
<organism evidence="2 3">
    <name type="scientific">Thyridium curvatum</name>
    <dbReference type="NCBI Taxonomy" id="1093900"/>
    <lineage>
        <taxon>Eukaryota</taxon>
        <taxon>Fungi</taxon>
        <taxon>Dikarya</taxon>
        <taxon>Ascomycota</taxon>
        <taxon>Pezizomycotina</taxon>
        <taxon>Sordariomycetes</taxon>
        <taxon>Sordariomycetidae</taxon>
        <taxon>Thyridiales</taxon>
        <taxon>Thyridiaceae</taxon>
        <taxon>Thyridium</taxon>
    </lineage>
</organism>
<protein>
    <submittedName>
        <fullName evidence="2">Uncharacterized protein</fullName>
    </submittedName>
</protein>
<keyword evidence="1" id="KW-1133">Transmembrane helix</keyword>
<feature type="transmembrane region" description="Helical" evidence="1">
    <location>
        <begin position="26"/>
        <end position="48"/>
    </location>
</feature>
<evidence type="ECO:0000313" key="2">
    <source>
        <dbReference type="EMBL" id="TPX11529.1"/>
    </source>
</evidence>
<reference evidence="2 3" key="1">
    <citation type="submission" date="2019-06" db="EMBL/GenBank/DDBJ databases">
        <title>Draft genome sequence of the filamentous fungus Phialemoniopsis curvata isolated from diesel fuel.</title>
        <authorList>
            <person name="Varaljay V.A."/>
            <person name="Lyon W.J."/>
            <person name="Crouch A.L."/>
            <person name="Drake C.E."/>
            <person name="Hollomon J.M."/>
            <person name="Nadeau L.J."/>
            <person name="Nunn H.S."/>
            <person name="Stevenson B.S."/>
            <person name="Bojanowski C.L."/>
            <person name="Crookes-Goodson W.J."/>
        </authorList>
    </citation>
    <scope>NUCLEOTIDE SEQUENCE [LARGE SCALE GENOMIC DNA]</scope>
    <source>
        <strain evidence="2 3">D216</strain>
    </source>
</reference>
<proteinExistence type="predicted"/>
<evidence type="ECO:0000313" key="3">
    <source>
        <dbReference type="Proteomes" id="UP000319257"/>
    </source>
</evidence>
<sequence>MAETQPEPSRTHGFVPTASALRTRRLASLVLAGLLVSAAIPFTPVAWVMRDAEISFLLDRCVAGLLLVIAAYFQYAVAGVQRPVVVSLPAVGGGGGGTTLRNGRIERDAGGVMAETVLFVWRPEMFWPFAAAQAAALAAAEFGDHELFRRCAVVLDVAALWALGWPATPRPYKVWAWGKVKEIWVMMLVNEFLWGSATTARRRAPGGRALGGRRA</sequence>
<keyword evidence="1" id="KW-0812">Transmembrane</keyword>
<dbReference type="OrthoDB" id="5227396at2759"/>
<dbReference type="InParanoid" id="A0A507B2L4"/>
<dbReference type="EMBL" id="SKBQ01000048">
    <property type="protein sequence ID" value="TPX11529.1"/>
    <property type="molecule type" value="Genomic_DNA"/>
</dbReference>